<keyword evidence="9" id="KW-0391">Immunity</keyword>
<dbReference type="GO" id="GO:0046872">
    <property type="term" value="F:metal ion binding"/>
    <property type="evidence" value="ECO:0007669"/>
    <property type="project" value="UniProtKB-KW"/>
</dbReference>
<dbReference type="Gene3D" id="4.10.530.10">
    <property type="entry name" value="Gamma-fibrinogen Carboxyl Terminal Fragment, domain 2"/>
    <property type="match status" value="1"/>
</dbReference>
<dbReference type="AlphaFoldDB" id="A0AAD8CU80"/>
<keyword evidence="3" id="KW-0399">Innate immunity</keyword>
<evidence type="ECO:0000256" key="2">
    <source>
        <dbReference type="ARBA" id="ARBA00022525"/>
    </source>
</evidence>
<keyword evidence="8" id="KW-0106">Calcium</keyword>
<organism evidence="15 16">
    <name type="scientific">Acipenser oxyrinchus oxyrinchus</name>
    <dbReference type="NCBI Taxonomy" id="40147"/>
    <lineage>
        <taxon>Eukaryota</taxon>
        <taxon>Metazoa</taxon>
        <taxon>Chordata</taxon>
        <taxon>Craniata</taxon>
        <taxon>Vertebrata</taxon>
        <taxon>Euteleostomi</taxon>
        <taxon>Actinopterygii</taxon>
        <taxon>Chondrostei</taxon>
        <taxon>Acipenseriformes</taxon>
        <taxon>Acipenseridae</taxon>
        <taxon>Acipenser</taxon>
    </lineage>
</organism>
<evidence type="ECO:0000256" key="5">
    <source>
        <dbReference type="ARBA" id="ARBA00022729"/>
    </source>
</evidence>
<evidence type="ECO:0000256" key="8">
    <source>
        <dbReference type="ARBA" id="ARBA00022837"/>
    </source>
</evidence>
<evidence type="ECO:0000256" key="1">
    <source>
        <dbReference type="ARBA" id="ARBA00004613"/>
    </source>
</evidence>
<dbReference type="PROSITE" id="PS00514">
    <property type="entry name" value="FIBRINOGEN_C_1"/>
    <property type="match status" value="1"/>
</dbReference>
<dbReference type="PROSITE" id="PS51406">
    <property type="entry name" value="FIBRINOGEN_C_2"/>
    <property type="match status" value="1"/>
</dbReference>
<dbReference type="CDD" id="cd00087">
    <property type="entry name" value="FReD"/>
    <property type="match status" value="1"/>
</dbReference>
<dbReference type="SMART" id="SM00186">
    <property type="entry name" value="FBG"/>
    <property type="match status" value="1"/>
</dbReference>
<evidence type="ECO:0000259" key="14">
    <source>
        <dbReference type="PROSITE" id="PS51406"/>
    </source>
</evidence>
<keyword evidence="16" id="KW-1185">Reference proteome</keyword>
<feature type="domain" description="Fibrinogen C-terminal" evidence="14">
    <location>
        <begin position="145"/>
        <end position="357"/>
    </location>
</feature>
<evidence type="ECO:0000256" key="9">
    <source>
        <dbReference type="ARBA" id="ARBA00022859"/>
    </source>
</evidence>
<dbReference type="PANTHER" id="PTHR19143:SF433">
    <property type="entry name" value="FICOLIN-2"/>
    <property type="match status" value="1"/>
</dbReference>
<evidence type="ECO:0000256" key="7">
    <source>
        <dbReference type="ARBA" id="ARBA00022737"/>
    </source>
</evidence>
<evidence type="ECO:0000256" key="11">
    <source>
        <dbReference type="ARBA" id="ARBA00023157"/>
    </source>
</evidence>
<dbReference type="InterPro" id="IPR008160">
    <property type="entry name" value="Collagen"/>
</dbReference>
<comment type="caution">
    <text evidence="15">The sequence shown here is derived from an EMBL/GenBank/DDBJ whole genome shotgun (WGS) entry which is preliminary data.</text>
</comment>
<dbReference type="InterPro" id="IPR050373">
    <property type="entry name" value="Fibrinogen_C-term_domain"/>
</dbReference>
<keyword evidence="6" id="KW-0430">Lectin</keyword>
<dbReference type="NCBIfam" id="NF040941">
    <property type="entry name" value="GGGWT_bact"/>
    <property type="match status" value="1"/>
</dbReference>
<dbReference type="GO" id="GO:0003823">
    <property type="term" value="F:antigen binding"/>
    <property type="evidence" value="ECO:0007669"/>
    <property type="project" value="TreeGrafter"/>
</dbReference>
<keyword evidence="7" id="KW-0677">Repeat</keyword>
<evidence type="ECO:0000313" key="15">
    <source>
        <dbReference type="EMBL" id="KAK1156836.1"/>
    </source>
</evidence>
<dbReference type="EMBL" id="JAGXEW010000027">
    <property type="protein sequence ID" value="KAK1156836.1"/>
    <property type="molecule type" value="Genomic_DNA"/>
</dbReference>
<evidence type="ECO:0000256" key="6">
    <source>
        <dbReference type="ARBA" id="ARBA00022734"/>
    </source>
</evidence>
<keyword evidence="11" id="KW-1015">Disulfide bond</keyword>
<dbReference type="Proteomes" id="UP001230051">
    <property type="component" value="Unassembled WGS sequence"/>
</dbReference>
<dbReference type="GO" id="GO:0005102">
    <property type="term" value="F:signaling receptor binding"/>
    <property type="evidence" value="ECO:0007669"/>
    <property type="project" value="TreeGrafter"/>
</dbReference>
<dbReference type="GO" id="GO:0097367">
    <property type="term" value="F:carbohydrate derivative binding"/>
    <property type="evidence" value="ECO:0007669"/>
    <property type="project" value="TreeGrafter"/>
</dbReference>
<dbReference type="FunFam" id="3.90.215.10:FF:000001">
    <property type="entry name" value="Tenascin isoform 1"/>
    <property type="match status" value="1"/>
</dbReference>
<dbReference type="Gene3D" id="3.90.215.10">
    <property type="entry name" value="Gamma Fibrinogen, chain A, domain 1"/>
    <property type="match status" value="1"/>
</dbReference>
<dbReference type="GO" id="GO:0005581">
    <property type="term" value="C:collagen trimer"/>
    <property type="evidence" value="ECO:0007669"/>
    <property type="project" value="UniProtKB-KW"/>
</dbReference>
<proteinExistence type="predicted"/>
<evidence type="ECO:0000256" key="10">
    <source>
        <dbReference type="ARBA" id="ARBA00023119"/>
    </source>
</evidence>
<dbReference type="SUPFAM" id="SSF56496">
    <property type="entry name" value="Fibrinogen C-terminal domain-like"/>
    <property type="match status" value="1"/>
</dbReference>
<feature type="region of interest" description="Disordered" evidence="13">
    <location>
        <begin position="100"/>
        <end position="132"/>
    </location>
</feature>
<gene>
    <name evidence="15" type="primary">FCN2</name>
    <name evidence="15" type="ORF">AOXY_G25907</name>
</gene>
<dbReference type="Pfam" id="PF01391">
    <property type="entry name" value="Collagen"/>
    <property type="match status" value="1"/>
</dbReference>
<name>A0AAD8CU80_ACIOX</name>
<protein>
    <submittedName>
        <fullName evidence="15">Ficolin-1-like isoform X1</fullName>
    </submittedName>
</protein>
<evidence type="ECO:0000313" key="16">
    <source>
        <dbReference type="Proteomes" id="UP001230051"/>
    </source>
</evidence>
<evidence type="ECO:0000256" key="3">
    <source>
        <dbReference type="ARBA" id="ARBA00022588"/>
    </source>
</evidence>
<dbReference type="PANTHER" id="PTHR19143">
    <property type="entry name" value="FIBRINOGEN/TENASCIN/ANGIOPOEITIN"/>
    <property type="match status" value="1"/>
</dbReference>
<accession>A0AAD8CU80</accession>
<dbReference type="GO" id="GO:0005615">
    <property type="term" value="C:extracellular space"/>
    <property type="evidence" value="ECO:0007669"/>
    <property type="project" value="TreeGrafter"/>
</dbReference>
<keyword evidence="5" id="KW-0732">Signal</keyword>
<evidence type="ECO:0000256" key="13">
    <source>
        <dbReference type="SAM" id="MobiDB-lite"/>
    </source>
</evidence>
<reference evidence="15" key="1">
    <citation type="submission" date="2022-02" db="EMBL/GenBank/DDBJ databases">
        <title>Atlantic sturgeon de novo genome assembly.</title>
        <authorList>
            <person name="Stock M."/>
            <person name="Klopp C."/>
            <person name="Guiguen Y."/>
            <person name="Cabau C."/>
            <person name="Parinello H."/>
            <person name="Santidrian Yebra-Pimentel E."/>
            <person name="Kuhl H."/>
            <person name="Dirks R.P."/>
            <person name="Guessner J."/>
            <person name="Wuertz S."/>
            <person name="Du K."/>
            <person name="Schartl M."/>
        </authorList>
    </citation>
    <scope>NUCLEOTIDE SEQUENCE</scope>
    <source>
        <strain evidence="15">STURGEONOMICS-FGT-2020</strain>
        <tissue evidence="15">Whole blood</tissue>
    </source>
</reference>
<dbReference type="GO" id="GO:0030246">
    <property type="term" value="F:carbohydrate binding"/>
    <property type="evidence" value="ECO:0007669"/>
    <property type="project" value="UniProtKB-KW"/>
</dbReference>
<comment type="subcellular location">
    <subcellularLocation>
        <location evidence="1">Secreted</location>
    </subcellularLocation>
</comment>
<dbReference type="Pfam" id="PF00147">
    <property type="entry name" value="Fibrinogen_C"/>
    <property type="match status" value="1"/>
</dbReference>
<keyword evidence="12" id="KW-0325">Glycoprotein</keyword>
<sequence>MGKKHYCSTTDLFSGWGVGGVRDIKRLKQQREDSGIEIDQTMYSITSATKLSVFLLLSSVVCEDQGKCPEVKVVGVGSEKLTLLQGCPGIPGQNGFPGTKGEMGATGSKGDKGDQGIPGKVGPPGEKGERGFPGEKGSLANLNISQCQNGAKNCKQLLQRGHTISGWYTIFTDSCKAVRVLCDMDTNGGGWVVFQRRMDGSVDFYRNWESYKNGFGKQQSEFWLGNENIHMLTQNGNEEFRVDLEDFDGKKTHATYKSFKLAGESELYKLHLGAFLGGSAGDSLTFHNDQPFSTFDKDNDNGSFNCAVTVSGAWWYQACYFSNLNGKYSKEAIQYGIDWKTGRGIGYSYKYTDMKFR</sequence>
<dbReference type="InterPro" id="IPR014716">
    <property type="entry name" value="Fibrinogen_a/b/g_C_1"/>
</dbReference>
<dbReference type="InterPro" id="IPR036056">
    <property type="entry name" value="Fibrinogen-like_C"/>
</dbReference>
<evidence type="ECO:0000256" key="12">
    <source>
        <dbReference type="ARBA" id="ARBA00023180"/>
    </source>
</evidence>
<keyword evidence="10" id="KW-0176">Collagen</keyword>
<dbReference type="InterPro" id="IPR020837">
    <property type="entry name" value="Fibrinogen_CS"/>
</dbReference>
<dbReference type="InterPro" id="IPR002181">
    <property type="entry name" value="Fibrinogen_a/b/g_C_dom"/>
</dbReference>
<keyword evidence="4" id="KW-0479">Metal-binding</keyword>
<dbReference type="GO" id="GO:0001867">
    <property type="term" value="P:complement activation, lectin pathway"/>
    <property type="evidence" value="ECO:0007669"/>
    <property type="project" value="TreeGrafter"/>
</dbReference>
<keyword evidence="2" id="KW-0964">Secreted</keyword>
<evidence type="ECO:0000256" key="4">
    <source>
        <dbReference type="ARBA" id="ARBA00022723"/>
    </source>
</evidence>